<evidence type="ECO:0000256" key="6">
    <source>
        <dbReference type="SAM" id="Phobius"/>
    </source>
</evidence>
<dbReference type="AlphaFoldDB" id="A0AAD5K5G0"/>
<dbReference type="EMBL" id="JAIXMP010000007">
    <property type="protein sequence ID" value="KAI9270485.1"/>
    <property type="molecule type" value="Genomic_DNA"/>
</dbReference>
<feature type="transmembrane region" description="Helical" evidence="6">
    <location>
        <begin position="166"/>
        <end position="186"/>
    </location>
</feature>
<evidence type="ECO:0000313" key="8">
    <source>
        <dbReference type="EMBL" id="KAI9270485.1"/>
    </source>
</evidence>
<protein>
    <submittedName>
        <fullName evidence="8">Major facilitator superfamily domain-containing protein</fullName>
    </submittedName>
</protein>
<dbReference type="PANTHER" id="PTHR43791:SF36">
    <property type="entry name" value="TRANSPORTER, PUTATIVE (AFU_ORTHOLOGUE AFUA_6G08340)-RELATED"/>
    <property type="match status" value="1"/>
</dbReference>
<dbReference type="Gene3D" id="1.20.1250.20">
    <property type="entry name" value="MFS general substrate transporter like domains"/>
    <property type="match status" value="2"/>
</dbReference>
<feature type="transmembrane region" description="Helical" evidence="6">
    <location>
        <begin position="206"/>
        <end position="223"/>
    </location>
</feature>
<reference evidence="8" key="2">
    <citation type="submission" date="2023-02" db="EMBL/GenBank/DDBJ databases">
        <authorList>
            <consortium name="DOE Joint Genome Institute"/>
            <person name="Mondo S.J."/>
            <person name="Chang Y."/>
            <person name="Wang Y."/>
            <person name="Ahrendt S."/>
            <person name="Andreopoulos W."/>
            <person name="Barry K."/>
            <person name="Beard J."/>
            <person name="Benny G.L."/>
            <person name="Blankenship S."/>
            <person name="Bonito G."/>
            <person name="Cuomo C."/>
            <person name="Desiro A."/>
            <person name="Gervers K.A."/>
            <person name="Hundley H."/>
            <person name="Kuo A."/>
            <person name="LaButti K."/>
            <person name="Lang B.F."/>
            <person name="Lipzen A."/>
            <person name="O'Donnell K."/>
            <person name="Pangilinan J."/>
            <person name="Reynolds N."/>
            <person name="Sandor L."/>
            <person name="Smith M.W."/>
            <person name="Tsang A."/>
            <person name="Grigoriev I.V."/>
            <person name="Stajich J.E."/>
            <person name="Spatafora J.W."/>
        </authorList>
    </citation>
    <scope>NUCLEOTIDE SEQUENCE</scope>
    <source>
        <strain evidence="8">RSA 2281</strain>
    </source>
</reference>
<evidence type="ECO:0000256" key="5">
    <source>
        <dbReference type="ARBA" id="ARBA00023136"/>
    </source>
</evidence>
<keyword evidence="2" id="KW-0813">Transport</keyword>
<dbReference type="InterPro" id="IPR011701">
    <property type="entry name" value="MFS"/>
</dbReference>
<keyword evidence="5 6" id="KW-0472">Membrane</keyword>
<evidence type="ECO:0000259" key="7">
    <source>
        <dbReference type="PROSITE" id="PS50850"/>
    </source>
</evidence>
<evidence type="ECO:0000256" key="4">
    <source>
        <dbReference type="ARBA" id="ARBA00022989"/>
    </source>
</evidence>
<dbReference type="GO" id="GO:0016020">
    <property type="term" value="C:membrane"/>
    <property type="evidence" value="ECO:0007669"/>
    <property type="project" value="UniProtKB-SubCell"/>
</dbReference>
<organism evidence="8 9">
    <name type="scientific">Phascolomyces articulosus</name>
    <dbReference type="NCBI Taxonomy" id="60185"/>
    <lineage>
        <taxon>Eukaryota</taxon>
        <taxon>Fungi</taxon>
        <taxon>Fungi incertae sedis</taxon>
        <taxon>Mucoromycota</taxon>
        <taxon>Mucoromycotina</taxon>
        <taxon>Mucoromycetes</taxon>
        <taxon>Mucorales</taxon>
        <taxon>Lichtheimiaceae</taxon>
        <taxon>Phascolomyces</taxon>
    </lineage>
</organism>
<feature type="transmembrane region" description="Helical" evidence="6">
    <location>
        <begin position="25"/>
        <end position="44"/>
    </location>
</feature>
<dbReference type="Pfam" id="PF07690">
    <property type="entry name" value="MFS_1"/>
    <property type="match status" value="1"/>
</dbReference>
<dbReference type="PANTHER" id="PTHR43791">
    <property type="entry name" value="PERMEASE-RELATED"/>
    <property type="match status" value="1"/>
</dbReference>
<feature type="transmembrane region" description="Helical" evidence="6">
    <location>
        <begin position="230"/>
        <end position="250"/>
    </location>
</feature>
<evidence type="ECO:0000256" key="2">
    <source>
        <dbReference type="ARBA" id="ARBA00022448"/>
    </source>
</evidence>
<evidence type="ECO:0000256" key="1">
    <source>
        <dbReference type="ARBA" id="ARBA00004141"/>
    </source>
</evidence>
<sequence>MIIWGITLAATAAVKTGTQLIITRLILGIATGGVSPGMLYYGSLWFKRQNFSSRMAICFTGSTNVAGAIGGLLAYGIVQMDGLQGLHGWQWIFIIEALPAIAMGILFLFILPDGPENAKFLNEKERQFIASRIAFDNEIMNVDTTKEGKEFSWAQLFKVFQDWKTYAFIPLSFCSLTTIRCIRMFLPIIVRGLGTFDAVTTQGMSAPPYVVGILFTLVFSNSSDYFKERGLHLAFSATISLIGFVLLIALRYSSAVGLYIIVCIAVGALTAVTNLRTTWISNNFSGKTKRAVAIATIHAVSSIGSPFGGQFYRADDAPKYHPDYRYIS</sequence>
<feature type="transmembrane region" description="Helical" evidence="6">
    <location>
        <begin position="256"/>
        <end position="275"/>
    </location>
</feature>
<evidence type="ECO:0000256" key="3">
    <source>
        <dbReference type="ARBA" id="ARBA00022692"/>
    </source>
</evidence>
<dbReference type="InterPro" id="IPR020846">
    <property type="entry name" value="MFS_dom"/>
</dbReference>
<gene>
    <name evidence="8" type="ORF">BDA99DRAFT_546038</name>
</gene>
<dbReference type="SUPFAM" id="SSF103473">
    <property type="entry name" value="MFS general substrate transporter"/>
    <property type="match status" value="1"/>
</dbReference>
<proteinExistence type="predicted"/>
<dbReference type="PROSITE" id="PS50850">
    <property type="entry name" value="MFS"/>
    <property type="match status" value="1"/>
</dbReference>
<comment type="caution">
    <text evidence="8">The sequence shown here is derived from an EMBL/GenBank/DDBJ whole genome shotgun (WGS) entry which is preliminary data.</text>
</comment>
<dbReference type="InterPro" id="IPR036259">
    <property type="entry name" value="MFS_trans_sf"/>
</dbReference>
<dbReference type="GO" id="GO:0022857">
    <property type="term" value="F:transmembrane transporter activity"/>
    <property type="evidence" value="ECO:0007669"/>
    <property type="project" value="InterPro"/>
</dbReference>
<name>A0AAD5K5G0_9FUNG</name>
<accession>A0AAD5K5G0</accession>
<feature type="transmembrane region" description="Helical" evidence="6">
    <location>
        <begin position="56"/>
        <end position="77"/>
    </location>
</feature>
<reference evidence="8" key="1">
    <citation type="journal article" date="2022" name="IScience">
        <title>Evolution of zygomycete secretomes and the origins of terrestrial fungal ecologies.</title>
        <authorList>
            <person name="Chang Y."/>
            <person name="Wang Y."/>
            <person name="Mondo S."/>
            <person name="Ahrendt S."/>
            <person name="Andreopoulos W."/>
            <person name="Barry K."/>
            <person name="Beard J."/>
            <person name="Benny G.L."/>
            <person name="Blankenship S."/>
            <person name="Bonito G."/>
            <person name="Cuomo C."/>
            <person name="Desiro A."/>
            <person name="Gervers K.A."/>
            <person name="Hundley H."/>
            <person name="Kuo A."/>
            <person name="LaButti K."/>
            <person name="Lang B.F."/>
            <person name="Lipzen A."/>
            <person name="O'Donnell K."/>
            <person name="Pangilinan J."/>
            <person name="Reynolds N."/>
            <person name="Sandor L."/>
            <person name="Smith M.E."/>
            <person name="Tsang A."/>
            <person name="Grigoriev I.V."/>
            <person name="Stajich J.E."/>
            <person name="Spatafora J.W."/>
        </authorList>
    </citation>
    <scope>NUCLEOTIDE SEQUENCE</scope>
    <source>
        <strain evidence="8">RSA 2281</strain>
    </source>
</reference>
<dbReference type="Proteomes" id="UP001209540">
    <property type="component" value="Unassembled WGS sequence"/>
</dbReference>
<keyword evidence="3 6" id="KW-0812">Transmembrane</keyword>
<feature type="domain" description="Major facilitator superfamily (MFS) profile" evidence="7">
    <location>
        <begin position="1"/>
        <end position="328"/>
    </location>
</feature>
<comment type="subcellular location">
    <subcellularLocation>
        <location evidence="1">Membrane</location>
        <topology evidence="1">Multi-pass membrane protein</topology>
    </subcellularLocation>
</comment>
<feature type="transmembrane region" description="Helical" evidence="6">
    <location>
        <begin position="89"/>
        <end position="111"/>
    </location>
</feature>
<evidence type="ECO:0000313" key="9">
    <source>
        <dbReference type="Proteomes" id="UP001209540"/>
    </source>
</evidence>
<keyword evidence="9" id="KW-1185">Reference proteome</keyword>
<keyword evidence="4 6" id="KW-1133">Transmembrane helix</keyword>